<dbReference type="SUPFAM" id="SSF48647">
    <property type="entry name" value="Fungal elicitin"/>
    <property type="match status" value="1"/>
</dbReference>
<evidence type="ECO:0000313" key="10">
    <source>
        <dbReference type="Proteomes" id="UP001158986"/>
    </source>
</evidence>
<evidence type="ECO:0000313" key="8">
    <source>
        <dbReference type="EMBL" id="CAH0478644.1"/>
    </source>
</evidence>
<keyword evidence="4 6" id="KW-0928">Hypersensitive response elicitation</keyword>
<accession>A0AAU9L282</accession>
<evidence type="ECO:0000256" key="7">
    <source>
        <dbReference type="SAM" id="SignalP"/>
    </source>
</evidence>
<dbReference type="EMBL" id="CAKKTJ010000264">
    <property type="protein sequence ID" value="CAH0478644.1"/>
    <property type="molecule type" value="Genomic_DNA"/>
</dbReference>
<evidence type="ECO:0000313" key="11">
    <source>
        <dbReference type="Proteomes" id="UP001160483"/>
    </source>
</evidence>
<keyword evidence="10" id="KW-1185">Reference proteome</keyword>
<evidence type="ECO:0000256" key="3">
    <source>
        <dbReference type="ARBA" id="ARBA00022525"/>
    </source>
</evidence>
<sequence length="118" mass="13083">MTFVIRILIVASIFGSLVAAKECTPTMLTFAFFTLEKQSNLCAAESGYKIYPFQGMPSLEEVKAMSKSQACSTLIKEAKKSHMPDCTLTINGTTFNIHESIELIFTGFEVVDLYKIDP</sequence>
<comment type="function">
    <text evidence="6">Induces local and distal defense responses (incompatible hypersensitive reaction) in plants from the solanaceae and cruciferae families. Elicits leaf necrosis and causes the accumulation of pathogenesis-related proteins. Might interact with the lipidic molecules of the plasma membrane.</text>
</comment>
<dbReference type="Proteomes" id="UP001158986">
    <property type="component" value="Unassembled WGS sequence"/>
</dbReference>
<feature type="chain" id="PRO_5044009559" description="Elicitin" evidence="7">
    <location>
        <begin position="21"/>
        <end position="118"/>
    </location>
</feature>
<comment type="similarity">
    <text evidence="2 6">Belongs to the elicitin family.</text>
</comment>
<dbReference type="InterPro" id="IPR002200">
    <property type="entry name" value="Elicitin"/>
</dbReference>
<dbReference type="Pfam" id="PF00964">
    <property type="entry name" value="Elicitin"/>
    <property type="match status" value="1"/>
</dbReference>
<gene>
    <name evidence="9" type="ORF">PBS001_LOCUS6773</name>
    <name evidence="8" type="ORF">PBS003_LOCUS5334</name>
</gene>
<evidence type="ECO:0000313" key="9">
    <source>
        <dbReference type="EMBL" id="CAH0520282.1"/>
    </source>
</evidence>
<dbReference type="GO" id="GO:0052040">
    <property type="term" value="P:symbiont-mediated perturbation of host programmed cell death"/>
    <property type="evidence" value="ECO:0007669"/>
    <property type="project" value="UniProtKB-UniRule"/>
</dbReference>
<dbReference type="Proteomes" id="UP001160483">
    <property type="component" value="Unassembled WGS sequence"/>
</dbReference>
<proteinExistence type="inferred from homology"/>
<dbReference type="AlphaFoldDB" id="A0AAU9L282"/>
<evidence type="ECO:0000256" key="4">
    <source>
        <dbReference type="ARBA" id="ARBA00022978"/>
    </source>
</evidence>
<dbReference type="PRINTS" id="PR00948">
    <property type="entry name" value="ELICITIN"/>
</dbReference>
<dbReference type="InterPro" id="IPR036470">
    <property type="entry name" value="Elicitin_sf"/>
</dbReference>
<organism evidence="8 11">
    <name type="scientific">Peronospora belbahrii</name>
    <dbReference type="NCBI Taxonomy" id="622444"/>
    <lineage>
        <taxon>Eukaryota</taxon>
        <taxon>Sar</taxon>
        <taxon>Stramenopiles</taxon>
        <taxon>Oomycota</taxon>
        <taxon>Peronosporomycetes</taxon>
        <taxon>Peronosporales</taxon>
        <taxon>Peronosporaceae</taxon>
        <taxon>Peronospora</taxon>
    </lineage>
</organism>
<comment type="subcellular location">
    <subcellularLocation>
        <location evidence="1 6">Secreted</location>
    </subcellularLocation>
</comment>
<dbReference type="EMBL" id="CAKLCB010000345">
    <property type="protein sequence ID" value="CAH0520282.1"/>
    <property type="molecule type" value="Genomic_DNA"/>
</dbReference>
<keyword evidence="5 6" id="KW-1015">Disulfide bond</keyword>
<evidence type="ECO:0000256" key="5">
    <source>
        <dbReference type="ARBA" id="ARBA00023157"/>
    </source>
</evidence>
<keyword evidence="7" id="KW-0732">Signal</keyword>
<reference evidence="8 10" key="1">
    <citation type="submission" date="2021-11" db="EMBL/GenBank/DDBJ databases">
        <authorList>
            <person name="Islam A."/>
            <person name="Islam S."/>
            <person name="Flora M.S."/>
            <person name="Rahman M."/>
            <person name="Ziaur R.M."/>
            <person name="Epstein J.H."/>
            <person name="Hassan M."/>
            <person name="Klassen M."/>
            <person name="Woodard K."/>
            <person name="Webb A."/>
            <person name="Webby R.J."/>
            <person name="El Zowalaty M.E."/>
        </authorList>
    </citation>
    <scope>NUCLEOTIDE SEQUENCE</scope>
    <source>
        <strain evidence="9">Pbs1</strain>
        <strain evidence="8">Pbs3</strain>
    </source>
</reference>
<dbReference type="GO" id="GO:0005576">
    <property type="term" value="C:extracellular region"/>
    <property type="evidence" value="ECO:0007669"/>
    <property type="project" value="UniProtKB-SubCell"/>
</dbReference>
<evidence type="ECO:0000256" key="6">
    <source>
        <dbReference type="RuleBase" id="RU368111"/>
    </source>
</evidence>
<evidence type="ECO:0000256" key="1">
    <source>
        <dbReference type="ARBA" id="ARBA00004613"/>
    </source>
</evidence>
<feature type="signal peptide" evidence="7">
    <location>
        <begin position="1"/>
        <end position="20"/>
    </location>
</feature>
<comment type="caution">
    <text evidence="8">The sequence shown here is derived from an EMBL/GenBank/DDBJ whole genome shotgun (WGS) entry which is preliminary data.</text>
</comment>
<dbReference type="Gene3D" id="1.10.239.10">
    <property type="entry name" value="Elicitin domain"/>
    <property type="match status" value="1"/>
</dbReference>
<protein>
    <recommendedName>
        <fullName evidence="6">Elicitin</fullName>
    </recommendedName>
</protein>
<name>A0AAU9L282_9STRA</name>
<dbReference type="SMART" id="SM01187">
    <property type="entry name" value="Elicitin"/>
    <property type="match status" value="1"/>
</dbReference>
<keyword evidence="3 6" id="KW-0964">Secreted</keyword>
<evidence type="ECO:0000256" key="2">
    <source>
        <dbReference type="ARBA" id="ARBA00009544"/>
    </source>
</evidence>